<keyword evidence="2 6" id="KW-0645">Protease</keyword>
<evidence type="ECO:0000256" key="2">
    <source>
        <dbReference type="ARBA" id="ARBA00022670"/>
    </source>
</evidence>
<protein>
    <submittedName>
        <fullName evidence="6">Trypsin-like serine protease with C-terminal PDZ domain</fullName>
        <ecNumber evidence="6">3.4.21.-</ecNumber>
    </submittedName>
</protein>
<dbReference type="InterPro" id="IPR001478">
    <property type="entry name" value="PDZ"/>
</dbReference>
<proteinExistence type="inferred from homology"/>
<dbReference type="Pfam" id="PF13365">
    <property type="entry name" value="Trypsin_2"/>
    <property type="match status" value="1"/>
</dbReference>
<keyword evidence="3 6" id="KW-0378">Hydrolase</keyword>
<dbReference type="Proteomes" id="UP000095210">
    <property type="component" value="Chromosome"/>
</dbReference>
<dbReference type="PROSITE" id="PS50106">
    <property type="entry name" value="PDZ"/>
    <property type="match status" value="1"/>
</dbReference>
<dbReference type="Gene3D" id="2.30.42.10">
    <property type="match status" value="1"/>
</dbReference>
<evidence type="ECO:0000313" key="7">
    <source>
        <dbReference type="Proteomes" id="UP000095210"/>
    </source>
</evidence>
<dbReference type="GO" id="GO:0004252">
    <property type="term" value="F:serine-type endopeptidase activity"/>
    <property type="evidence" value="ECO:0007669"/>
    <property type="project" value="InterPro"/>
</dbReference>
<keyword evidence="7" id="KW-1185">Reference proteome</keyword>
<dbReference type="EC" id="3.4.21.-" evidence="6"/>
<dbReference type="SUPFAM" id="SSF50494">
    <property type="entry name" value="Trypsin-like serine proteases"/>
    <property type="match status" value="1"/>
</dbReference>
<feature type="compositionally biased region" description="Low complexity" evidence="4">
    <location>
        <begin position="111"/>
        <end position="154"/>
    </location>
</feature>
<dbReference type="Pfam" id="PF13180">
    <property type="entry name" value="PDZ_2"/>
    <property type="match status" value="1"/>
</dbReference>
<dbReference type="RefSeq" id="WP_236750467.1">
    <property type="nucleotide sequence ID" value="NZ_CP014859.1"/>
</dbReference>
<dbReference type="GO" id="GO:0006508">
    <property type="term" value="P:proteolysis"/>
    <property type="evidence" value="ECO:0007669"/>
    <property type="project" value="UniProtKB-KW"/>
</dbReference>
<dbReference type="InterPro" id="IPR009003">
    <property type="entry name" value="Peptidase_S1_PA"/>
</dbReference>
<evidence type="ECO:0000259" key="5">
    <source>
        <dbReference type="PROSITE" id="PS50106"/>
    </source>
</evidence>
<dbReference type="InterPro" id="IPR051201">
    <property type="entry name" value="Chloro_Bact_Ser_Proteases"/>
</dbReference>
<dbReference type="AlphaFoldDB" id="A0AAC9HLS6"/>
<feature type="domain" description="PDZ" evidence="5">
    <location>
        <begin position="455"/>
        <end position="536"/>
    </location>
</feature>
<feature type="compositionally biased region" description="Basic and acidic residues" evidence="4">
    <location>
        <begin position="32"/>
        <end position="47"/>
    </location>
</feature>
<dbReference type="PANTHER" id="PTHR43343:SF3">
    <property type="entry name" value="PROTEASE DO-LIKE 8, CHLOROPLASTIC"/>
    <property type="match status" value="1"/>
</dbReference>
<evidence type="ECO:0000256" key="3">
    <source>
        <dbReference type="ARBA" id="ARBA00022801"/>
    </source>
</evidence>
<dbReference type="Gene3D" id="2.40.10.10">
    <property type="entry name" value="Trypsin-like serine proteases"/>
    <property type="match status" value="2"/>
</dbReference>
<dbReference type="EMBL" id="CP014859">
    <property type="protein sequence ID" value="AOS61479.1"/>
    <property type="molecule type" value="Genomic_DNA"/>
</dbReference>
<dbReference type="KEGG" id="ahm:TL08_03230"/>
<comment type="similarity">
    <text evidence="1">Belongs to the peptidase S1C family.</text>
</comment>
<dbReference type="InterPro" id="IPR036034">
    <property type="entry name" value="PDZ_sf"/>
</dbReference>
<evidence type="ECO:0000256" key="4">
    <source>
        <dbReference type="SAM" id="MobiDB-lite"/>
    </source>
</evidence>
<evidence type="ECO:0000313" key="6">
    <source>
        <dbReference type="EMBL" id="AOS61479.1"/>
    </source>
</evidence>
<reference evidence="7" key="1">
    <citation type="submission" date="2016-03" db="EMBL/GenBank/DDBJ databases">
        <title>Complete genome sequence of the type strain Actinoalloteichus hymeniacidonis DSM 45092.</title>
        <authorList>
            <person name="Schaffert L."/>
            <person name="Albersmeier A."/>
            <person name="Winkler A."/>
            <person name="Kalinowski J."/>
            <person name="Zotchev S."/>
            <person name="Ruckert C."/>
        </authorList>
    </citation>
    <scope>NUCLEOTIDE SEQUENCE [LARGE SCALE GENOMIC DNA]</scope>
    <source>
        <strain evidence="7">HPA177(T) (DSM 45092(T))</strain>
    </source>
</reference>
<dbReference type="SMART" id="SM00228">
    <property type="entry name" value="PDZ"/>
    <property type="match status" value="1"/>
</dbReference>
<feature type="region of interest" description="Disordered" evidence="4">
    <location>
        <begin position="1"/>
        <end position="191"/>
    </location>
</feature>
<dbReference type="InterPro" id="IPR001940">
    <property type="entry name" value="Peptidase_S1C"/>
</dbReference>
<organism evidence="6 7">
    <name type="scientific">Actinoalloteichus hymeniacidonis</name>
    <dbReference type="NCBI Taxonomy" id="340345"/>
    <lineage>
        <taxon>Bacteria</taxon>
        <taxon>Bacillati</taxon>
        <taxon>Actinomycetota</taxon>
        <taxon>Actinomycetes</taxon>
        <taxon>Pseudonocardiales</taxon>
        <taxon>Pseudonocardiaceae</taxon>
        <taxon>Actinoalloteichus</taxon>
    </lineage>
</organism>
<dbReference type="PANTHER" id="PTHR43343">
    <property type="entry name" value="PEPTIDASE S12"/>
    <property type="match status" value="1"/>
</dbReference>
<dbReference type="InterPro" id="IPR043504">
    <property type="entry name" value="Peptidase_S1_PA_chymotrypsin"/>
</dbReference>
<accession>A0AAC9HLS6</accession>
<sequence>MSEHTSNGPSDEPEPTAGGQDHLGSNAAGADTPRHGIPLHDADRDTPGEQPTPSGAAQSEPGPDNPIEQAKPTGQTFPERPQGQQTGGGFPPSSGLGAAPYGARVTGADAQSGTGPQGTHQPTGQTFPAGPYGGQPAQQQAGAGPYTGQTVTQPGVGGPEGTAGTNPGTPGYGQHFAHSYRDQPAGGRPSRRGGMIAGIVALSLLVGGVSGGVGGLVGYQLGDDGNTVNSLDQERPAARNASDAPDGSVQQVADKVLPSVVQLEVVSQQSAGGGSGIILSDDGLILTNNHVVAPAAEGGEITVAFDDGSTARAQIEGRDPTSDLAVVRAEGVSGLTPAELGRSDDLAVGAETVAIGSPFGLAGTVTSGIISSLDRPVAAGGESESDVATVLDAVQTDAAINPGNSGGPLVDMQGRVIGVNSAIYSPRGGQQQEAGSVGLGFAIPIDHARRIAEEIIDTGQATQAVLGVSVGDPRAGSGAEIMEVVADGPASGAGLQQGELITKLDDRLIQGRDALVAAVRSQEPGQEVTLTVLDGGGSERTVDVTLGSQTAGG</sequence>
<evidence type="ECO:0000256" key="1">
    <source>
        <dbReference type="ARBA" id="ARBA00010541"/>
    </source>
</evidence>
<gene>
    <name evidence="6" type="ORF">TL08_03230</name>
</gene>
<dbReference type="SUPFAM" id="SSF50156">
    <property type="entry name" value="PDZ domain-like"/>
    <property type="match status" value="1"/>
</dbReference>
<dbReference type="PRINTS" id="PR00834">
    <property type="entry name" value="PROTEASES2C"/>
</dbReference>
<name>A0AAC9HLS6_9PSEU</name>